<proteinExistence type="predicted"/>
<evidence type="ECO:0000313" key="4">
    <source>
        <dbReference type="Proteomes" id="UP000001514"/>
    </source>
</evidence>
<feature type="domain" description="Calponin-homology (CH)" evidence="2">
    <location>
        <begin position="55"/>
        <end position="170"/>
    </location>
</feature>
<dbReference type="STRING" id="88036.D8T698"/>
<dbReference type="InParanoid" id="D8T698"/>
<feature type="region of interest" description="Disordered" evidence="1">
    <location>
        <begin position="175"/>
        <end position="232"/>
    </location>
</feature>
<reference evidence="3 4" key="1">
    <citation type="journal article" date="2011" name="Science">
        <title>The Selaginella genome identifies genetic changes associated with the evolution of vascular plants.</title>
        <authorList>
            <person name="Banks J.A."/>
            <person name="Nishiyama T."/>
            <person name="Hasebe M."/>
            <person name="Bowman J.L."/>
            <person name="Gribskov M."/>
            <person name="dePamphilis C."/>
            <person name="Albert V.A."/>
            <person name="Aono N."/>
            <person name="Aoyama T."/>
            <person name="Ambrose B.A."/>
            <person name="Ashton N.W."/>
            <person name="Axtell M.J."/>
            <person name="Barker E."/>
            <person name="Barker M.S."/>
            <person name="Bennetzen J.L."/>
            <person name="Bonawitz N.D."/>
            <person name="Chapple C."/>
            <person name="Cheng C."/>
            <person name="Correa L.G."/>
            <person name="Dacre M."/>
            <person name="DeBarry J."/>
            <person name="Dreyer I."/>
            <person name="Elias M."/>
            <person name="Engstrom E.M."/>
            <person name="Estelle M."/>
            <person name="Feng L."/>
            <person name="Finet C."/>
            <person name="Floyd S.K."/>
            <person name="Frommer W.B."/>
            <person name="Fujita T."/>
            <person name="Gramzow L."/>
            <person name="Gutensohn M."/>
            <person name="Harholt J."/>
            <person name="Hattori M."/>
            <person name="Heyl A."/>
            <person name="Hirai T."/>
            <person name="Hiwatashi Y."/>
            <person name="Ishikawa M."/>
            <person name="Iwata M."/>
            <person name="Karol K.G."/>
            <person name="Koehler B."/>
            <person name="Kolukisaoglu U."/>
            <person name="Kubo M."/>
            <person name="Kurata T."/>
            <person name="Lalonde S."/>
            <person name="Li K."/>
            <person name="Li Y."/>
            <person name="Litt A."/>
            <person name="Lyons E."/>
            <person name="Manning G."/>
            <person name="Maruyama T."/>
            <person name="Michael T.P."/>
            <person name="Mikami K."/>
            <person name="Miyazaki S."/>
            <person name="Morinaga S."/>
            <person name="Murata T."/>
            <person name="Mueller-Roeber B."/>
            <person name="Nelson D.R."/>
            <person name="Obara M."/>
            <person name="Oguri Y."/>
            <person name="Olmstead R.G."/>
            <person name="Onodera N."/>
            <person name="Petersen B.L."/>
            <person name="Pils B."/>
            <person name="Prigge M."/>
            <person name="Rensing S.A."/>
            <person name="Riano-Pachon D.M."/>
            <person name="Roberts A.W."/>
            <person name="Sato Y."/>
            <person name="Scheller H.V."/>
            <person name="Schulz B."/>
            <person name="Schulz C."/>
            <person name="Shakirov E.V."/>
            <person name="Shibagaki N."/>
            <person name="Shinohara N."/>
            <person name="Shippen D.E."/>
            <person name="Soerensen I."/>
            <person name="Sotooka R."/>
            <person name="Sugimoto N."/>
            <person name="Sugita M."/>
            <person name="Sumikawa N."/>
            <person name="Tanurdzic M."/>
            <person name="Theissen G."/>
            <person name="Ulvskov P."/>
            <person name="Wakazuki S."/>
            <person name="Weng J.K."/>
            <person name="Willats W.W."/>
            <person name="Wipf D."/>
            <person name="Wolf P.G."/>
            <person name="Yang L."/>
            <person name="Zimmer A.D."/>
            <person name="Zhu Q."/>
            <person name="Mitros T."/>
            <person name="Hellsten U."/>
            <person name="Loque D."/>
            <person name="Otillar R."/>
            <person name="Salamov A."/>
            <person name="Schmutz J."/>
            <person name="Shapiro H."/>
            <person name="Lindquist E."/>
            <person name="Lucas S."/>
            <person name="Rokhsar D."/>
            <person name="Grigoriev I.V."/>
        </authorList>
    </citation>
    <scope>NUCLEOTIDE SEQUENCE [LARGE SCALE GENOMIC DNA]</scope>
</reference>
<feature type="compositionally biased region" description="Basic and acidic residues" evidence="1">
    <location>
        <begin position="202"/>
        <end position="232"/>
    </location>
</feature>
<dbReference type="PROSITE" id="PS50021">
    <property type="entry name" value="CH"/>
    <property type="match status" value="1"/>
</dbReference>
<dbReference type="Proteomes" id="UP000001514">
    <property type="component" value="Unassembled WGS sequence"/>
</dbReference>
<dbReference type="eggNOG" id="ENOG502S497">
    <property type="taxonomic scope" value="Eukaryota"/>
</dbReference>
<dbReference type="KEGG" id="smo:SELMODRAFT_429462"/>
<dbReference type="Gramene" id="EFJ07879">
    <property type="protein sequence ID" value="EFJ07879"/>
    <property type="gene ID" value="SELMODRAFT_429462"/>
</dbReference>
<dbReference type="GO" id="GO:0005930">
    <property type="term" value="C:axoneme"/>
    <property type="evidence" value="ECO:0000318"/>
    <property type="project" value="GO_Central"/>
</dbReference>
<dbReference type="PANTHER" id="PTHR12509">
    <property type="entry name" value="SPERMATOGENESIS-ASSOCIATED 4-RELATED"/>
    <property type="match status" value="1"/>
</dbReference>
<dbReference type="HOGENOM" id="CLU_051757_0_0_1"/>
<dbReference type="InterPro" id="IPR010441">
    <property type="entry name" value="CH_2"/>
</dbReference>
<dbReference type="GO" id="GO:0008017">
    <property type="term" value="F:microtubule binding"/>
    <property type="evidence" value="ECO:0000318"/>
    <property type="project" value="GO_Central"/>
</dbReference>
<dbReference type="FunFam" id="1.10.418.10:FF:000059">
    <property type="entry name" value="RIKEN cDNA 6430531B16 gene"/>
    <property type="match status" value="1"/>
</dbReference>
<dbReference type="EMBL" id="GL377679">
    <property type="protein sequence ID" value="EFJ07879.1"/>
    <property type="molecule type" value="Genomic_DNA"/>
</dbReference>
<evidence type="ECO:0000313" key="3">
    <source>
        <dbReference type="EMBL" id="EFJ07879.1"/>
    </source>
</evidence>
<dbReference type="PANTHER" id="PTHR12509:SF9">
    <property type="entry name" value="SPERM FLAGELLAR PROTEIN 1 ISOFORM X1"/>
    <property type="match status" value="1"/>
</dbReference>
<gene>
    <name evidence="3" type="ORF">SELMODRAFT_429462</name>
</gene>
<dbReference type="AlphaFoldDB" id="D8T698"/>
<organism evidence="4">
    <name type="scientific">Selaginella moellendorffii</name>
    <name type="common">Spikemoss</name>
    <dbReference type="NCBI Taxonomy" id="88036"/>
    <lineage>
        <taxon>Eukaryota</taxon>
        <taxon>Viridiplantae</taxon>
        <taxon>Streptophyta</taxon>
        <taxon>Embryophyta</taxon>
        <taxon>Tracheophyta</taxon>
        <taxon>Lycopodiopsida</taxon>
        <taxon>Selaginellales</taxon>
        <taxon>Selaginellaceae</taxon>
        <taxon>Selaginella</taxon>
    </lineage>
</organism>
<dbReference type="InterPro" id="IPR001715">
    <property type="entry name" value="CH_dom"/>
</dbReference>
<dbReference type="GO" id="GO:0051493">
    <property type="term" value="P:regulation of cytoskeleton organization"/>
    <property type="evidence" value="ECO:0000318"/>
    <property type="project" value="GO_Central"/>
</dbReference>
<accession>D8T698</accession>
<protein>
    <recommendedName>
        <fullName evidence="2">Calponin-homology (CH) domain-containing protein</fullName>
    </recommendedName>
</protein>
<dbReference type="Gene3D" id="1.10.418.10">
    <property type="entry name" value="Calponin-like domain"/>
    <property type="match status" value="1"/>
</dbReference>
<dbReference type="InterPro" id="IPR036872">
    <property type="entry name" value="CH_dom_sf"/>
</dbReference>
<dbReference type="Pfam" id="PF06294">
    <property type="entry name" value="CH_2"/>
    <property type="match status" value="1"/>
</dbReference>
<name>D8T698_SELML</name>
<dbReference type="InterPro" id="IPR052111">
    <property type="entry name" value="Spermatogenesis_Ciliary_MAP"/>
</dbReference>
<evidence type="ECO:0000259" key="2">
    <source>
        <dbReference type="PROSITE" id="PS50021"/>
    </source>
</evidence>
<sequence length="291" mass="33911">MRKSVDYGEGFSGYSPCTNLFIWTWLEYLNDRMHLQRIKSWMWHLKSFLDSILGFVVDADLIDQLSAERLQVDGIPLSRPKRNIARDFSDGVLAAEVVAHYCPRLVDIHNYSAANSLAQKIYNWNTLNNKGFRRLNFSLTKEDVEAVANAENQMIERILKLLKYKIAKYRPIKTESMKHEHNGHGHYPMKRSPPRMFRPLSRSHERGLSGSPKRTDSPERQEKDGMNESQKDIQLRELRETIEVCSLMAFKWVFVNLEGIHKYAISLDVAFEGTCQRDLRAREAMKGIAYW</sequence>
<dbReference type="SUPFAM" id="SSF47576">
    <property type="entry name" value="Calponin-homology domain, CH-domain"/>
    <property type="match status" value="1"/>
</dbReference>
<keyword evidence="4" id="KW-1185">Reference proteome</keyword>
<evidence type="ECO:0000256" key="1">
    <source>
        <dbReference type="SAM" id="MobiDB-lite"/>
    </source>
</evidence>